<feature type="compositionally biased region" description="Low complexity" evidence="3">
    <location>
        <begin position="26"/>
        <end position="35"/>
    </location>
</feature>
<keyword evidence="1 2" id="KW-0371">Homeobox</keyword>
<dbReference type="SUPFAM" id="SSF46689">
    <property type="entry name" value="Homeodomain-like"/>
    <property type="match status" value="1"/>
</dbReference>
<dbReference type="EMBL" id="RSCE01000005">
    <property type="protein sequence ID" value="RSH82417.1"/>
    <property type="molecule type" value="Genomic_DNA"/>
</dbReference>
<name>A0A427XUE0_9TREE</name>
<organism evidence="5 6">
    <name type="scientific">Apiotrichum porosum</name>
    <dbReference type="NCBI Taxonomy" id="105984"/>
    <lineage>
        <taxon>Eukaryota</taxon>
        <taxon>Fungi</taxon>
        <taxon>Dikarya</taxon>
        <taxon>Basidiomycota</taxon>
        <taxon>Agaricomycotina</taxon>
        <taxon>Tremellomycetes</taxon>
        <taxon>Trichosporonales</taxon>
        <taxon>Trichosporonaceae</taxon>
        <taxon>Apiotrichum</taxon>
    </lineage>
</organism>
<comment type="subcellular location">
    <subcellularLocation>
        <location evidence="1 2">Nucleus</location>
    </subcellularLocation>
</comment>
<feature type="compositionally biased region" description="Low complexity" evidence="3">
    <location>
        <begin position="882"/>
        <end position="891"/>
    </location>
</feature>
<dbReference type="PROSITE" id="PS50071">
    <property type="entry name" value="HOMEOBOX_2"/>
    <property type="match status" value="1"/>
</dbReference>
<dbReference type="AlphaFoldDB" id="A0A427XUE0"/>
<keyword evidence="6" id="KW-1185">Reference proteome</keyword>
<keyword evidence="1 2" id="KW-0238">DNA-binding</keyword>
<dbReference type="STRING" id="105984.A0A427XUE0"/>
<feature type="compositionally biased region" description="Low complexity" evidence="3">
    <location>
        <begin position="946"/>
        <end position="977"/>
    </location>
</feature>
<dbReference type="GO" id="GO:0005634">
    <property type="term" value="C:nucleus"/>
    <property type="evidence" value="ECO:0007669"/>
    <property type="project" value="UniProtKB-SubCell"/>
</dbReference>
<feature type="compositionally biased region" description="Acidic residues" evidence="3">
    <location>
        <begin position="609"/>
        <end position="630"/>
    </location>
</feature>
<evidence type="ECO:0000259" key="4">
    <source>
        <dbReference type="PROSITE" id="PS50071"/>
    </source>
</evidence>
<proteinExistence type="predicted"/>
<evidence type="ECO:0000256" key="1">
    <source>
        <dbReference type="PROSITE-ProRule" id="PRU00108"/>
    </source>
</evidence>
<feature type="compositionally biased region" description="Basic residues" evidence="3">
    <location>
        <begin position="572"/>
        <end position="581"/>
    </location>
</feature>
<feature type="compositionally biased region" description="Polar residues" evidence="3">
    <location>
        <begin position="1"/>
        <end position="15"/>
    </location>
</feature>
<reference evidence="5 6" key="1">
    <citation type="submission" date="2018-11" db="EMBL/GenBank/DDBJ databases">
        <title>Genome sequence of Apiotrichum porosum DSM 27194.</title>
        <authorList>
            <person name="Aliyu H."/>
            <person name="Gorte O."/>
            <person name="Ochsenreither K."/>
        </authorList>
    </citation>
    <scope>NUCLEOTIDE SEQUENCE [LARGE SCALE GENOMIC DNA]</scope>
    <source>
        <strain evidence="5 6">DSM 27194</strain>
    </source>
</reference>
<dbReference type="RefSeq" id="XP_028476649.1">
    <property type="nucleotide sequence ID" value="XM_028622756.1"/>
</dbReference>
<dbReference type="Proteomes" id="UP000279236">
    <property type="component" value="Unassembled WGS sequence"/>
</dbReference>
<evidence type="ECO:0000313" key="6">
    <source>
        <dbReference type="Proteomes" id="UP000279236"/>
    </source>
</evidence>
<dbReference type="Gene3D" id="1.10.10.60">
    <property type="entry name" value="Homeodomain-like"/>
    <property type="match status" value="1"/>
</dbReference>
<dbReference type="InterPro" id="IPR001356">
    <property type="entry name" value="HD"/>
</dbReference>
<feature type="compositionally biased region" description="Low complexity" evidence="3">
    <location>
        <begin position="925"/>
        <end position="936"/>
    </location>
</feature>
<feature type="region of interest" description="Disordered" evidence="3">
    <location>
        <begin position="882"/>
        <end position="911"/>
    </location>
</feature>
<dbReference type="GO" id="GO:0003677">
    <property type="term" value="F:DNA binding"/>
    <property type="evidence" value="ECO:0007669"/>
    <property type="project" value="UniProtKB-UniRule"/>
</dbReference>
<evidence type="ECO:0000256" key="3">
    <source>
        <dbReference type="SAM" id="MobiDB-lite"/>
    </source>
</evidence>
<dbReference type="InterPro" id="IPR009057">
    <property type="entry name" value="Homeodomain-like_sf"/>
</dbReference>
<feature type="DNA-binding region" description="Homeobox" evidence="1">
    <location>
        <begin position="657"/>
        <end position="709"/>
    </location>
</feature>
<dbReference type="GeneID" id="39591928"/>
<feature type="region of interest" description="Disordered" evidence="3">
    <location>
        <begin position="925"/>
        <end position="1016"/>
    </location>
</feature>
<gene>
    <name evidence="5" type="ORF">EHS24_007385</name>
</gene>
<keyword evidence="1 2" id="KW-0539">Nucleus</keyword>
<feature type="domain" description="Homeobox" evidence="4">
    <location>
        <begin position="655"/>
        <end position="708"/>
    </location>
</feature>
<feature type="compositionally biased region" description="Basic residues" evidence="3">
    <location>
        <begin position="79"/>
        <end position="91"/>
    </location>
</feature>
<comment type="caution">
    <text evidence="5">The sequence shown here is derived from an EMBL/GenBank/DDBJ whole genome shotgun (WGS) entry which is preliminary data.</text>
</comment>
<feature type="region of interest" description="Disordered" evidence="3">
    <location>
        <begin position="522"/>
        <end position="634"/>
    </location>
</feature>
<protein>
    <recommendedName>
        <fullName evidence="4">Homeobox domain-containing protein</fullName>
    </recommendedName>
</protein>
<dbReference type="CDD" id="cd00086">
    <property type="entry name" value="homeodomain"/>
    <property type="match status" value="1"/>
</dbReference>
<sequence>MRTPSDSDTSASVTPKPSALIMPTKAAASTSSSSSCPTDSEPGTPTIDHASVLDSRGDDSDSLPSPTKRQRHATDRHNMSRRGRRSKVKVTAKVKAEASDETFAVYAPAAPVAVPSIPAVPAMIPTHAAADQSATLMINTASSATNTSIHAHVAAAFLEANSSGLTPSFHRMGFDLSPESYPTTPTPNRTPRSLPTTAQAQAHAQAYQHVPAYPSYAGHLYPRYHASQPNLAPVFVNNNQQQQFYYPQQQPQPELYQYYSHTPHFVYPGAVPSPAVHASQAVHLAGPRSHYPPRHGVVHSVHSVHGAPHLVAQPNTHDHYAFAAVTPQPSAPTMASGVGPFVPSMATAYTDMGPSFVRPPSPSPFAFEHPGSTRPVTAVVPVQVGTDTKPAAVDAGAITQAPAPQIDALATSSTGVCLAAAAQPDSGVSVSASSFGGIDLTLDHALNALNATLHAPLPESQTEEVFASMDLMHDLPDNYSSLVEMTAEQYNGFFNEATDTHAGMSAWATSAAAPGGGDGGCSGLMINTSDPVSPYESEATPSPLDPRFAHLTGSSPDAVSPVTPLPTTPTKSNKRPLRKKTSGASVSIKAKAKNTPVKVKTRRVPTSSEDSDDYGDDDDDTSDLSDLDSNESDKYGTAATYTNAAEMATFFSSTHGEHKDRFNPTRQERTFLESVAKTVPNPTSAQEKKIGEALGVSESTVDVWFMNRGCDRGPRRNPDVPMPRDIDQRLLWDLVRDNDPSLAIIPANRFSMQDWTRVLNITNSTADLAVAVRHSTPQLLLYTRHKDAIYRITMPVVGAAFTNFKAVSSTSPKGRGDIMSLRMRYDDQYSTFHLNRGLGWEKIDDFRELKLVGEYIEVGSHDDIILALRNLLVFMVAQQQQNQQQHQQHQHPTAGVGPGSNEMASAPPQPVSHLIPERLVPEHTGAQCAGRTARTARAARQKKKQQPASSNSTWTTPTATPTGPTSSTSTSTSASASDAIANGYHTSAPTLGAHTPRQPDTAGATPVPGMPAVHSHQPIHALATTPPTAALFAGGAGPHAVSH</sequence>
<evidence type="ECO:0000256" key="2">
    <source>
        <dbReference type="RuleBase" id="RU000682"/>
    </source>
</evidence>
<feature type="region of interest" description="Disordered" evidence="3">
    <location>
        <begin position="1"/>
        <end position="91"/>
    </location>
</feature>
<dbReference type="Pfam" id="PF00046">
    <property type="entry name" value="Homeodomain"/>
    <property type="match status" value="1"/>
</dbReference>
<evidence type="ECO:0000313" key="5">
    <source>
        <dbReference type="EMBL" id="RSH82417.1"/>
    </source>
</evidence>
<accession>A0A427XUE0</accession>